<dbReference type="AlphaFoldDB" id="A0A517W3U1"/>
<dbReference type="Proteomes" id="UP000318704">
    <property type="component" value="Chromosome"/>
</dbReference>
<sequence>MSVEAIHFREFRFDEMISVWTGFGMHVLINIMPKERQLQPEDQYVAVVVTVPEDRFQDDDEICLEAATYVCLRLEDHLLKEGHDVQDWIKGGCSEDWGVYYETLLAGDRYEYNIMFFPEEKESEQRSIMVRYLQKQGFLTSLFSKLSGLADEHPLHASMESFGKLFESHKMLSQSQLDRQY</sequence>
<dbReference type="KEGG" id="gaw:V144x_54320"/>
<gene>
    <name evidence="1" type="ORF">V144x_54320</name>
</gene>
<name>A0A517W3U1_9PLAN</name>
<reference evidence="1 2" key="1">
    <citation type="submission" date="2019-03" db="EMBL/GenBank/DDBJ databases">
        <title>Deep-cultivation of Planctomycetes and their phenomic and genomic characterization uncovers novel biology.</title>
        <authorList>
            <person name="Wiegand S."/>
            <person name="Jogler M."/>
            <person name="Boedeker C."/>
            <person name="Pinto D."/>
            <person name="Vollmers J."/>
            <person name="Rivas-Marin E."/>
            <person name="Kohn T."/>
            <person name="Peeters S.H."/>
            <person name="Heuer A."/>
            <person name="Rast P."/>
            <person name="Oberbeckmann S."/>
            <person name="Bunk B."/>
            <person name="Jeske O."/>
            <person name="Meyerdierks A."/>
            <person name="Storesund J.E."/>
            <person name="Kallscheuer N."/>
            <person name="Luecker S."/>
            <person name="Lage O.M."/>
            <person name="Pohl T."/>
            <person name="Merkel B.J."/>
            <person name="Hornburger P."/>
            <person name="Mueller R.-W."/>
            <person name="Bruemmer F."/>
            <person name="Labrenz M."/>
            <person name="Spormann A.M."/>
            <person name="Op den Camp H."/>
            <person name="Overmann J."/>
            <person name="Amann R."/>
            <person name="Jetten M.S.M."/>
            <person name="Mascher T."/>
            <person name="Medema M.H."/>
            <person name="Devos D.P."/>
            <person name="Kaster A.-K."/>
            <person name="Ovreas L."/>
            <person name="Rohde M."/>
            <person name="Galperin M.Y."/>
            <person name="Jogler C."/>
        </authorList>
    </citation>
    <scope>NUCLEOTIDE SEQUENCE [LARGE SCALE GENOMIC DNA]</scope>
    <source>
        <strain evidence="1 2">V144</strain>
    </source>
</reference>
<evidence type="ECO:0000313" key="2">
    <source>
        <dbReference type="Proteomes" id="UP000318704"/>
    </source>
</evidence>
<protein>
    <submittedName>
        <fullName evidence="1">Uncharacterized protein</fullName>
    </submittedName>
</protein>
<accession>A0A517W3U1</accession>
<proteinExistence type="predicted"/>
<dbReference type="EMBL" id="CP037920">
    <property type="protein sequence ID" value="QDT99918.1"/>
    <property type="molecule type" value="Genomic_DNA"/>
</dbReference>
<organism evidence="1 2">
    <name type="scientific">Gimesia aquarii</name>
    <dbReference type="NCBI Taxonomy" id="2527964"/>
    <lineage>
        <taxon>Bacteria</taxon>
        <taxon>Pseudomonadati</taxon>
        <taxon>Planctomycetota</taxon>
        <taxon>Planctomycetia</taxon>
        <taxon>Planctomycetales</taxon>
        <taxon>Planctomycetaceae</taxon>
        <taxon>Gimesia</taxon>
    </lineage>
</organism>
<evidence type="ECO:0000313" key="1">
    <source>
        <dbReference type="EMBL" id="QDT99918.1"/>
    </source>
</evidence>
<dbReference type="RefSeq" id="WP_144989844.1">
    <property type="nucleotide sequence ID" value="NZ_CP037920.1"/>
</dbReference>